<evidence type="ECO:0000313" key="2">
    <source>
        <dbReference type="Proteomes" id="UP000481109"/>
    </source>
</evidence>
<proteinExistence type="predicted"/>
<comment type="caution">
    <text evidence="1">The sequence shown here is derived from an EMBL/GenBank/DDBJ whole genome shotgun (WGS) entry which is preliminary data.</text>
</comment>
<dbReference type="EMBL" id="JAAKZW010000055">
    <property type="protein sequence ID" value="NGO77117.1"/>
    <property type="molecule type" value="Genomic_DNA"/>
</dbReference>
<sequence>MKARLFLLIIVVAAGVAWTVMAGEWSDKGCRTGQGYALVLTKGGPPDDHEGCRPGLEGPEFTDAYIG</sequence>
<dbReference type="AlphaFoldDB" id="A0A6G4XJV9"/>
<reference evidence="1 2" key="1">
    <citation type="submission" date="2020-02" db="EMBL/GenBank/DDBJ databases">
        <title>Whole-genome analyses of novel actinobacteria.</title>
        <authorList>
            <person name="Sahin N."/>
            <person name="Tokatli A."/>
        </authorList>
    </citation>
    <scope>NUCLEOTIDE SEQUENCE [LARGE SCALE GENOMIC DNA]</scope>
    <source>
        <strain evidence="1 2">YC504</strain>
    </source>
</reference>
<gene>
    <name evidence="1" type="ORF">G6045_15830</name>
</gene>
<dbReference type="Proteomes" id="UP000481109">
    <property type="component" value="Unassembled WGS sequence"/>
</dbReference>
<keyword evidence="2" id="KW-1185">Reference proteome</keyword>
<accession>A0A6G4XJV9</accession>
<protein>
    <submittedName>
        <fullName evidence="1">Uncharacterized protein</fullName>
    </submittedName>
</protein>
<organism evidence="1 2">
    <name type="scientific">Streptomyces mesophilus</name>
    <dbReference type="NCBI Taxonomy" id="1775132"/>
    <lineage>
        <taxon>Bacteria</taxon>
        <taxon>Bacillati</taxon>
        <taxon>Actinomycetota</taxon>
        <taxon>Actinomycetes</taxon>
        <taxon>Kitasatosporales</taxon>
        <taxon>Streptomycetaceae</taxon>
        <taxon>Streptomyces</taxon>
    </lineage>
</organism>
<name>A0A6G4XJV9_9ACTN</name>
<evidence type="ECO:0000313" key="1">
    <source>
        <dbReference type="EMBL" id="NGO77117.1"/>
    </source>
</evidence>
<dbReference type="RefSeq" id="WP_165332586.1">
    <property type="nucleotide sequence ID" value="NZ_JAAKZW010000055.1"/>
</dbReference>